<proteinExistence type="inferred from homology"/>
<dbReference type="AlphaFoldDB" id="A0A2P4Y863"/>
<dbReference type="InterPro" id="IPR050821">
    <property type="entry name" value="Cytosolic_carboxypeptidase"/>
</dbReference>
<feature type="region of interest" description="Disordered" evidence="4">
    <location>
        <begin position="38"/>
        <end position="60"/>
    </location>
</feature>
<organism evidence="6 7">
    <name type="scientific">Phytophthora palmivora</name>
    <dbReference type="NCBI Taxonomy" id="4796"/>
    <lineage>
        <taxon>Eukaryota</taxon>
        <taxon>Sar</taxon>
        <taxon>Stramenopiles</taxon>
        <taxon>Oomycota</taxon>
        <taxon>Peronosporomycetes</taxon>
        <taxon>Peronosporales</taxon>
        <taxon>Peronosporaceae</taxon>
        <taxon>Phytophthora</taxon>
    </lineage>
</organism>
<comment type="cofactor">
    <cofactor evidence="1">
        <name>Zn(2+)</name>
        <dbReference type="ChEBI" id="CHEBI:29105"/>
    </cofactor>
</comment>
<comment type="caution">
    <text evidence="6">The sequence shown here is derived from an EMBL/GenBank/DDBJ whole genome shotgun (WGS) entry which is preliminary data.</text>
</comment>
<dbReference type="GO" id="GO:0004181">
    <property type="term" value="F:metallocarboxypeptidase activity"/>
    <property type="evidence" value="ECO:0007669"/>
    <property type="project" value="InterPro"/>
</dbReference>
<dbReference type="Proteomes" id="UP000237271">
    <property type="component" value="Unassembled WGS sequence"/>
</dbReference>
<gene>
    <name evidence="6" type="ORF">PHPALM_9100</name>
</gene>
<sequence>MDYLEQLERDPQRSLTCRRTELCQSLAGNSCDLISVTSSGKDGLPHDERRMSARVHPGEPNSSWMMKGMMDYLTGSSSGATVLRRNFIFKMVPMLNPDGVINGNTRVSLAGWDLNRKWSSPIEQLFPTIYHLKQQLAHFQTRGRVAIYCDLHGHSINRNVFTYGCYNSKKVNSPDGSTNTTSSSSTGVKKDPRVFPMIVARHALSFSFGSCDFTVHKSKVTTARVVVNQELGVTNSYTLEASFCGPDFGTRKDTQFSIWDLEEMGRSWCQSLIIYYGLTAQVKALDVERARQANIDQLHGSIADAPSPTSRQNTYRVPRKNQYRQVSKVQCNNQLHRFTANR</sequence>
<dbReference type="PANTHER" id="PTHR12756">
    <property type="entry name" value="CYTOSOLIC CARBOXYPEPTIDASE"/>
    <property type="match status" value="1"/>
</dbReference>
<keyword evidence="6" id="KW-0482">Metalloprotease</keyword>
<evidence type="ECO:0000313" key="6">
    <source>
        <dbReference type="EMBL" id="POM73994.1"/>
    </source>
</evidence>
<feature type="active site" description="Proton donor/acceptor" evidence="3">
    <location>
        <position position="240"/>
    </location>
</feature>
<evidence type="ECO:0000256" key="2">
    <source>
        <dbReference type="ARBA" id="ARBA00005988"/>
    </source>
</evidence>
<dbReference type="OrthoDB" id="10253041at2759"/>
<dbReference type="EMBL" id="NCKW01004953">
    <property type="protein sequence ID" value="POM73994.1"/>
    <property type="molecule type" value="Genomic_DNA"/>
</dbReference>
<dbReference type="Pfam" id="PF00246">
    <property type="entry name" value="Peptidase_M14"/>
    <property type="match status" value="1"/>
</dbReference>
<evidence type="ECO:0000256" key="3">
    <source>
        <dbReference type="PROSITE-ProRule" id="PRU01379"/>
    </source>
</evidence>
<keyword evidence="6" id="KW-0645">Protease</keyword>
<protein>
    <submittedName>
        <fullName evidence="6">Metalloprotease family M14B</fullName>
    </submittedName>
</protein>
<keyword evidence="7" id="KW-1185">Reference proteome</keyword>
<name>A0A2P4Y863_9STRA</name>
<evidence type="ECO:0000259" key="5">
    <source>
        <dbReference type="PROSITE" id="PS52035"/>
    </source>
</evidence>
<feature type="domain" description="Peptidase M14" evidence="5">
    <location>
        <begin position="1"/>
        <end position="276"/>
    </location>
</feature>
<dbReference type="SUPFAM" id="SSF53187">
    <property type="entry name" value="Zn-dependent exopeptidases"/>
    <property type="match status" value="1"/>
</dbReference>
<evidence type="ECO:0000313" key="7">
    <source>
        <dbReference type="Proteomes" id="UP000237271"/>
    </source>
</evidence>
<dbReference type="PROSITE" id="PS52035">
    <property type="entry name" value="PEPTIDASE_M14"/>
    <property type="match status" value="1"/>
</dbReference>
<accession>A0A2P4Y863</accession>
<dbReference type="GO" id="GO:0008270">
    <property type="term" value="F:zinc ion binding"/>
    <property type="evidence" value="ECO:0007669"/>
    <property type="project" value="InterPro"/>
</dbReference>
<dbReference type="PANTHER" id="PTHR12756:SF45">
    <property type="entry name" value="CYTOSOLIC CARBOXYPEPTIDASE NNA1"/>
    <property type="match status" value="1"/>
</dbReference>
<dbReference type="InterPro" id="IPR000834">
    <property type="entry name" value="Peptidase_M14"/>
</dbReference>
<dbReference type="GO" id="GO:0006508">
    <property type="term" value="P:proteolysis"/>
    <property type="evidence" value="ECO:0007669"/>
    <property type="project" value="InterPro"/>
</dbReference>
<evidence type="ECO:0000256" key="4">
    <source>
        <dbReference type="SAM" id="MobiDB-lite"/>
    </source>
</evidence>
<evidence type="ECO:0000256" key="1">
    <source>
        <dbReference type="ARBA" id="ARBA00001947"/>
    </source>
</evidence>
<reference evidence="6 7" key="1">
    <citation type="journal article" date="2017" name="Genome Biol. Evol.">
        <title>Phytophthora megakarya and P. palmivora, closely related causal agents of cacao black pod rot, underwent increases in genome sizes and gene numbers by different mechanisms.</title>
        <authorList>
            <person name="Ali S.S."/>
            <person name="Shao J."/>
            <person name="Lary D.J."/>
            <person name="Kronmiller B."/>
            <person name="Shen D."/>
            <person name="Strem M.D."/>
            <person name="Amoako-Attah I."/>
            <person name="Akrofi A.Y."/>
            <person name="Begoude B.A."/>
            <person name="Ten Hoopen G.M."/>
            <person name="Coulibaly K."/>
            <person name="Kebe B.I."/>
            <person name="Melnick R.L."/>
            <person name="Guiltinan M.J."/>
            <person name="Tyler B.M."/>
            <person name="Meinhardt L.W."/>
            <person name="Bailey B.A."/>
        </authorList>
    </citation>
    <scope>NUCLEOTIDE SEQUENCE [LARGE SCALE GENOMIC DNA]</scope>
    <source>
        <strain evidence="7">sbr112.9</strain>
    </source>
</reference>
<dbReference type="Gene3D" id="3.40.630.10">
    <property type="entry name" value="Zn peptidases"/>
    <property type="match status" value="1"/>
</dbReference>
<keyword evidence="6" id="KW-0378">Hydrolase</keyword>
<comment type="similarity">
    <text evidence="2 3">Belongs to the peptidase M14 family.</text>
</comment>